<dbReference type="Proteomes" id="UP000240527">
    <property type="component" value="Chromosome"/>
</dbReference>
<dbReference type="EMBL" id="CP027850">
    <property type="protein sequence ID" value="AVQ04220.1"/>
    <property type="molecule type" value="Genomic_DNA"/>
</dbReference>
<feature type="signal peptide" evidence="1">
    <location>
        <begin position="1"/>
        <end position="24"/>
    </location>
</feature>
<evidence type="ECO:0000313" key="3">
    <source>
        <dbReference type="Proteomes" id="UP000240527"/>
    </source>
</evidence>
<dbReference type="RefSeq" id="WP_013081286.1">
    <property type="nucleotide sequence ID" value="NZ_CP027850.1"/>
</dbReference>
<sequence>MKRFLVIGALRTSLLALSCLGVSACGFTPLYARPGVEGGLSGIETIAAEGRGGYLLREQLDDALAHRQGTPAAYKLAFGVNEQRFARGVRLDNVANRYELRMSVTWRLLDAKTGAEVHKGYTEVSVTYDSADQPYAAIAAQQDGQERAATEAARKIQLDLATWLAGRKPA</sequence>
<dbReference type="InterPro" id="IPR007485">
    <property type="entry name" value="LPS_assembly_LptE"/>
</dbReference>
<keyword evidence="3" id="KW-1185">Reference proteome</keyword>
<name>A0ABN5IYQ9_9CAUL</name>
<evidence type="ECO:0000313" key="2">
    <source>
        <dbReference type="EMBL" id="AVQ04220.1"/>
    </source>
</evidence>
<keyword evidence="1" id="KW-0732">Signal</keyword>
<feature type="chain" id="PRO_5046733947" description="LPS-assembly lipoprotein" evidence="1">
    <location>
        <begin position="25"/>
        <end position="170"/>
    </location>
</feature>
<gene>
    <name evidence="2" type="ORF">B7G68_21640</name>
</gene>
<protein>
    <recommendedName>
        <fullName evidence="4">LPS-assembly lipoprotein</fullName>
    </recommendedName>
</protein>
<evidence type="ECO:0000256" key="1">
    <source>
        <dbReference type="SAM" id="SignalP"/>
    </source>
</evidence>
<accession>A0ABN5IYQ9</accession>
<evidence type="ECO:0008006" key="4">
    <source>
        <dbReference type="Google" id="ProtNLM"/>
    </source>
</evidence>
<dbReference type="PROSITE" id="PS51257">
    <property type="entry name" value="PROKAR_LIPOPROTEIN"/>
    <property type="match status" value="1"/>
</dbReference>
<reference evidence="2 3" key="1">
    <citation type="journal article" date="2015" name="Biotechnol. Bioeng.">
        <title>Genome sequence and phenotypic characterization of Caulobacter segnis.</title>
        <authorList>
            <person name="Patel S."/>
            <person name="Fletcher B."/>
            <person name="Scott D.C."/>
            <person name="Ely B."/>
        </authorList>
    </citation>
    <scope>NUCLEOTIDE SEQUENCE [LARGE SCALE GENOMIC DNA]</scope>
    <source>
        <strain evidence="2 3">TK0059</strain>
    </source>
</reference>
<dbReference type="Gene3D" id="3.30.160.150">
    <property type="entry name" value="Lipoprotein like domain"/>
    <property type="match status" value="1"/>
</dbReference>
<proteinExistence type="predicted"/>
<dbReference type="Pfam" id="PF04390">
    <property type="entry name" value="LptE"/>
    <property type="match status" value="1"/>
</dbReference>
<organism evidence="2 3">
    <name type="scientific">Caulobacter segnis</name>
    <dbReference type="NCBI Taxonomy" id="88688"/>
    <lineage>
        <taxon>Bacteria</taxon>
        <taxon>Pseudomonadati</taxon>
        <taxon>Pseudomonadota</taxon>
        <taxon>Alphaproteobacteria</taxon>
        <taxon>Caulobacterales</taxon>
        <taxon>Caulobacteraceae</taxon>
        <taxon>Caulobacter</taxon>
    </lineage>
</organism>